<dbReference type="InterPro" id="IPR046348">
    <property type="entry name" value="SIS_dom_sf"/>
</dbReference>
<evidence type="ECO:0000313" key="3">
    <source>
        <dbReference type="EMBL" id="TCP22332.1"/>
    </source>
</evidence>
<keyword evidence="4" id="KW-1185">Reference proteome</keyword>
<proteinExistence type="predicted"/>
<dbReference type="OrthoDB" id="9779207at2"/>
<keyword evidence="3" id="KW-0032">Aminotransferase</keyword>
<evidence type="ECO:0000313" key="4">
    <source>
        <dbReference type="Proteomes" id="UP000295416"/>
    </source>
</evidence>
<dbReference type="InterPro" id="IPR035466">
    <property type="entry name" value="GlmS/AgaS_SIS"/>
</dbReference>
<feature type="domain" description="SIS" evidence="2">
    <location>
        <begin position="191"/>
        <end position="328"/>
    </location>
</feature>
<dbReference type="CDD" id="cd05008">
    <property type="entry name" value="SIS_GlmS_GlmD_1"/>
    <property type="match status" value="1"/>
</dbReference>
<dbReference type="GO" id="GO:1901135">
    <property type="term" value="P:carbohydrate derivative metabolic process"/>
    <property type="evidence" value="ECO:0007669"/>
    <property type="project" value="InterPro"/>
</dbReference>
<name>A0A4R2NLL5_9BACL</name>
<keyword evidence="1" id="KW-0677">Repeat</keyword>
<dbReference type="PANTHER" id="PTHR10937">
    <property type="entry name" value="GLUCOSAMINE--FRUCTOSE-6-PHOSPHATE AMINOTRANSFERASE, ISOMERIZING"/>
    <property type="match status" value="1"/>
</dbReference>
<dbReference type="Gene3D" id="3.40.50.10490">
    <property type="entry name" value="Glucose-6-phosphate isomerase like protein, domain 1"/>
    <property type="match status" value="2"/>
</dbReference>
<dbReference type="EMBL" id="SLXK01000036">
    <property type="protein sequence ID" value="TCP22332.1"/>
    <property type="molecule type" value="Genomic_DNA"/>
</dbReference>
<accession>A0A4R2NLL5</accession>
<dbReference type="GO" id="GO:0008483">
    <property type="term" value="F:transaminase activity"/>
    <property type="evidence" value="ECO:0007669"/>
    <property type="project" value="UniProtKB-KW"/>
</dbReference>
<dbReference type="RefSeq" id="WP_132747560.1">
    <property type="nucleotide sequence ID" value="NZ_SLXK01000036.1"/>
</dbReference>
<dbReference type="GO" id="GO:0097367">
    <property type="term" value="F:carbohydrate derivative binding"/>
    <property type="evidence" value="ECO:0007669"/>
    <property type="project" value="InterPro"/>
</dbReference>
<dbReference type="Proteomes" id="UP000295416">
    <property type="component" value="Unassembled WGS sequence"/>
</dbReference>
<sequence length="340" mass="37699">MHTDHEILDQANQLQITFNEVINQSFENNQYDMHLFIGCGTSFYLAASAARYFQAVTGEFAVALPASEIFLDTDSVLSGNKKYQVMAISRSGTTSEIIAALKFLQGRPNVETLSITCHGESEIAKLSDQSIALNHINEKSVVMTQSFSNMLYALQIFAAKKAASAKDLDELKAVPKLTGSLLDNWEKTKEVADQLSYQRFVFLGSGYYNGIAKEATLKLKEMTQTECESYSNLEFRHGPISIVDASTVVVLLSKPETEALDQDLVRDIQKVGGKVLTIGPVSETFTSDYTIQLEASLANRNRLVLYIPHLQLLAYHRAIKLGYNPDQPRNLTQVVTVNLA</sequence>
<organism evidence="3 4">
    <name type="scientific">Scopulibacillus darangshiensis</name>
    <dbReference type="NCBI Taxonomy" id="442528"/>
    <lineage>
        <taxon>Bacteria</taxon>
        <taxon>Bacillati</taxon>
        <taxon>Bacillota</taxon>
        <taxon>Bacilli</taxon>
        <taxon>Bacillales</taxon>
        <taxon>Sporolactobacillaceae</taxon>
        <taxon>Scopulibacillus</taxon>
    </lineage>
</organism>
<keyword evidence="3" id="KW-0808">Transferase</keyword>
<dbReference type="CDD" id="cd05009">
    <property type="entry name" value="SIS_GlmS_GlmD_2"/>
    <property type="match status" value="1"/>
</dbReference>
<gene>
    <name evidence="3" type="ORF">EV207_13619</name>
</gene>
<evidence type="ECO:0000256" key="1">
    <source>
        <dbReference type="ARBA" id="ARBA00022737"/>
    </source>
</evidence>
<comment type="caution">
    <text evidence="3">The sequence shown here is derived from an EMBL/GenBank/DDBJ whole genome shotgun (WGS) entry which is preliminary data.</text>
</comment>
<dbReference type="InterPro" id="IPR035490">
    <property type="entry name" value="GlmS/FrlB_SIS"/>
</dbReference>
<dbReference type="Pfam" id="PF01380">
    <property type="entry name" value="SIS"/>
    <property type="match status" value="2"/>
</dbReference>
<dbReference type="InterPro" id="IPR001347">
    <property type="entry name" value="SIS_dom"/>
</dbReference>
<dbReference type="PROSITE" id="PS51464">
    <property type="entry name" value="SIS"/>
    <property type="match status" value="2"/>
</dbReference>
<dbReference type="SUPFAM" id="SSF53697">
    <property type="entry name" value="SIS domain"/>
    <property type="match status" value="1"/>
</dbReference>
<feature type="domain" description="SIS" evidence="2">
    <location>
        <begin position="22"/>
        <end position="173"/>
    </location>
</feature>
<protein>
    <submittedName>
        <fullName evidence="3">Glucosamine--fructose-6-phosphate aminotransferase (Isomerizing)</fullName>
    </submittedName>
</protein>
<evidence type="ECO:0000259" key="2">
    <source>
        <dbReference type="PROSITE" id="PS51464"/>
    </source>
</evidence>
<reference evidence="3 4" key="1">
    <citation type="submission" date="2019-03" db="EMBL/GenBank/DDBJ databases">
        <title>Genomic Encyclopedia of Type Strains, Phase IV (KMG-IV): sequencing the most valuable type-strain genomes for metagenomic binning, comparative biology and taxonomic classification.</title>
        <authorList>
            <person name="Goeker M."/>
        </authorList>
    </citation>
    <scope>NUCLEOTIDE SEQUENCE [LARGE SCALE GENOMIC DNA]</scope>
    <source>
        <strain evidence="3 4">DSM 19377</strain>
    </source>
</reference>
<dbReference type="AlphaFoldDB" id="A0A4R2NLL5"/>
<dbReference type="PANTHER" id="PTHR10937:SF4">
    <property type="entry name" value="GLUCOSAMINE-6-PHOSPHATE DEAMINASE"/>
    <property type="match status" value="1"/>
</dbReference>